<gene>
    <name evidence="1" type="ORF">RKD21_003263</name>
</gene>
<sequence length="100" mass="10796">MPGDAAIGLPDPLTKILHQHQEAQKQEWVTAGADWEGKGLVFASPTGGPLSPNTDVHVWKRLLRDAGVRDGRLHDARHTAATMLPILGVSDVVIDSIMGW</sequence>
<comment type="caution">
    <text evidence="1">The sequence shown here is derived from an EMBL/GenBank/DDBJ whole genome shotgun (WGS) entry which is preliminary data.</text>
</comment>
<protein>
    <submittedName>
        <fullName evidence="1">Integrase</fullName>
    </submittedName>
</protein>
<organism evidence="1 2">
    <name type="scientific">Streptomyces albogriseolus</name>
    <dbReference type="NCBI Taxonomy" id="1887"/>
    <lineage>
        <taxon>Bacteria</taxon>
        <taxon>Bacillati</taxon>
        <taxon>Actinomycetota</taxon>
        <taxon>Actinomycetes</taxon>
        <taxon>Kitasatosporales</taxon>
        <taxon>Streptomycetaceae</taxon>
        <taxon>Streptomyces</taxon>
        <taxon>Streptomyces albogriseolus group</taxon>
    </lineage>
</organism>
<evidence type="ECO:0000313" key="1">
    <source>
        <dbReference type="EMBL" id="MEY9813006.1"/>
    </source>
</evidence>
<reference evidence="1" key="1">
    <citation type="submission" date="2024-07" db="EMBL/GenBank/DDBJ databases">
        <title>Genome sequencing of plant associated microbes to promote plant fitness in Sorghum bicolor and Oryza sativa.</title>
        <authorList>
            <person name="Coleman-Derr D."/>
        </authorList>
    </citation>
    <scope>NUCLEOTIDE SEQUENCE</scope>
    <source>
        <strain evidence="1">SAI-173</strain>
    </source>
</reference>
<evidence type="ECO:0000313" key="2">
    <source>
        <dbReference type="Proteomes" id="UP001565447"/>
    </source>
</evidence>
<accession>A0ACC6UNS2</accession>
<keyword evidence="2" id="KW-1185">Reference proteome</keyword>
<dbReference type="Proteomes" id="UP001565447">
    <property type="component" value="Unassembled WGS sequence"/>
</dbReference>
<dbReference type="EMBL" id="JBGCBD010000002">
    <property type="protein sequence ID" value="MEY9813006.1"/>
    <property type="molecule type" value="Genomic_DNA"/>
</dbReference>
<proteinExistence type="predicted"/>
<name>A0ACC6UNS2_STRAO</name>